<dbReference type="AlphaFoldDB" id="H9BWQ1"/>
<proteinExistence type="predicted"/>
<sequence>MTVALILLSGCAGSRFEAARSRDTAPAYHRFVVDYPNSKYTEQAKQRIDLVRLRNQPSVEGYEAFVRAWPASPLLPEVRAIVEEPAFARARARSSVEAYAEFLTEFPHGKLSAQAQGNRAYLEALGFAGDPAALARFAEEHPASNFAAEAARTAMAVAARSRTAFDTVALSLELTASTPEPERLARVFSERATRSLAAAGVRVVAAGEHEAAVQLVIRHHEGPIETQFDGGGLAERGIVAETAVTLSGPGQQPIWHRTTRFRPPAPPASHDSSLILDAGAQLFWSSFFVPVASWNTREVVRSALPLGESATGLATRGSRAYVLLQDGSFRVFDLADPENPWPLAEYRRPRDLKRFSELRIFGDRAVVFGEDGAEIVALGPEAPRHMRSYDRGSIGTLNSVEAIGGQLVAAGRRGLMALAESNGAAPEMLVSRAIVGLVVVGGHMVFSDGRSVYVTTLPLMREGRVESRLELAPGVRVTGLRVSGERVALLAERGALWLDVSQPTHPRVVGRVEHARAGTIDDVVALGGRVFAVGERGLQLLDPRSGRAIESADVLARGRIATMGRHLVLVGDEWLQVVDATPFLLPPPPAALAQDGESVVSEPLGWDAFADDQDFWATPVER</sequence>
<dbReference type="InterPro" id="IPR011990">
    <property type="entry name" value="TPR-like_helical_dom_sf"/>
</dbReference>
<dbReference type="Gene3D" id="2.130.10.10">
    <property type="entry name" value="YVTN repeat-like/Quinoprotein amine dehydrogenase"/>
    <property type="match status" value="1"/>
</dbReference>
<dbReference type="EMBL" id="JQ085819">
    <property type="protein sequence ID" value="AFD03223.1"/>
    <property type="molecule type" value="Genomic_DNA"/>
</dbReference>
<dbReference type="InterPro" id="IPR015943">
    <property type="entry name" value="WD40/YVTN_repeat-like_dom_sf"/>
</dbReference>
<reference evidence="1" key="1">
    <citation type="submission" date="2011-11" db="EMBL/GenBank/DDBJ databases">
        <title>Construction and analysis of a metagenome of deep-sea sediment.</title>
        <authorList>
            <person name="Huo Y.-Y."/>
            <person name="Cheng H."/>
            <person name="Wu M."/>
        </authorList>
    </citation>
    <scope>NUCLEOTIDE SEQUENCE</scope>
</reference>
<accession>H9BWQ1</accession>
<evidence type="ECO:0000313" key="1">
    <source>
        <dbReference type="EMBL" id="AFD03223.1"/>
    </source>
</evidence>
<name>H9BWQ1_9BACT</name>
<dbReference type="Gene3D" id="1.25.40.10">
    <property type="entry name" value="Tetratricopeptide repeat domain"/>
    <property type="match status" value="1"/>
</dbReference>
<protein>
    <submittedName>
        <fullName evidence="1">Uncharacterized protein</fullName>
    </submittedName>
</protein>
<organism evidence="1">
    <name type="scientific">uncultured bacterium W4-39b</name>
    <dbReference type="NCBI Taxonomy" id="1130994"/>
    <lineage>
        <taxon>Bacteria</taxon>
        <taxon>environmental samples</taxon>
    </lineage>
</organism>